<dbReference type="EMBL" id="CP092880">
    <property type="protein sequence ID" value="UYV79907.1"/>
    <property type="molecule type" value="Genomic_DNA"/>
</dbReference>
<evidence type="ECO:0008006" key="3">
    <source>
        <dbReference type="Google" id="ProtNLM"/>
    </source>
</evidence>
<accession>A0ABY6LI70</accession>
<gene>
    <name evidence="1" type="ORF">LAZ67_18001021</name>
</gene>
<proteinExistence type="predicted"/>
<protein>
    <recommendedName>
        <fullName evidence="3">Retrotransposon gag domain-containing protein</fullName>
    </recommendedName>
</protein>
<organism evidence="1 2">
    <name type="scientific">Cordylochernes scorpioides</name>
    <dbReference type="NCBI Taxonomy" id="51811"/>
    <lineage>
        <taxon>Eukaryota</taxon>
        <taxon>Metazoa</taxon>
        <taxon>Ecdysozoa</taxon>
        <taxon>Arthropoda</taxon>
        <taxon>Chelicerata</taxon>
        <taxon>Arachnida</taxon>
        <taxon>Pseudoscorpiones</taxon>
        <taxon>Cheliferoidea</taxon>
        <taxon>Chernetidae</taxon>
        <taxon>Cordylochernes</taxon>
    </lineage>
</organism>
<evidence type="ECO:0000313" key="1">
    <source>
        <dbReference type="EMBL" id="UYV79907.1"/>
    </source>
</evidence>
<reference evidence="1 2" key="1">
    <citation type="submission" date="2022-01" db="EMBL/GenBank/DDBJ databases">
        <title>A chromosomal length assembly of Cordylochernes scorpioides.</title>
        <authorList>
            <person name="Zeh D."/>
            <person name="Zeh J."/>
        </authorList>
    </citation>
    <scope>NUCLEOTIDE SEQUENCE [LARGE SCALE GENOMIC DNA]</scope>
    <source>
        <strain evidence="1">IN4F17</strain>
        <tissue evidence="1">Whole Body</tissue>
    </source>
</reference>
<dbReference type="Proteomes" id="UP001235939">
    <property type="component" value="Chromosome 18"/>
</dbReference>
<dbReference type="PANTHER" id="PTHR33198">
    <property type="entry name" value="ANK_REP_REGION DOMAIN-CONTAINING PROTEIN-RELATED"/>
    <property type="match status" value="1"/>
</dbReference>
<sequence>MRPNPNPSSNKRINEKKYNLSDDVVKKFEEHFIGKRNVIFERAQFNRRYQQDGEAVEEYIRVLHKMAENCNYGSLKEEMIRDRIVVGVKNLQLSEKLQLEPNLTLERAIQAACQTECVKQQQTILRSTTTQAANVDQVYEKSYHQVGSILHLGKKTLQRKVNFRSGASLKNLDVHCVTLKMEHQEIVTRK</sequence>
<evidence type="ECO:0000313" key="2">
    <source>
        <dbReference type="Proteomes" id="UP001235939"/>
    </source>
</evidence>
<name>A0ABY6LI70_9ARAC</name>
<keyword evidence="2" id="KW-1185">Reference proteome</keyword>
<dbReference type="PANTHER" id="PTHR33198:SF20">
    <property type="entry name" value="RETROTRANSPOSON GAG DOMAIN-CONTAINING PROTEIN"/>
    <property type="match status" value="1"/>
</dbReference>